<keyword evidence="1 10" id="KW-1003">Cell membrane</keyword>
<dbReference type="RefSeq" id="WP_301238884.1">
    <property type="nucleotide sequence ID" value="NZ_JANRHH010000036.1"/>
</dbReference>
<keyword evidence="4 10" id="KW-0812">Transmembrane</keyword>
<dbReference type="EMBL" id="JANRHH010000036">
    <property type="protein sequence ID" value="MDN4594208.1"/>
    <property type="molecule type" value="Genomic_DNA"/>
</dbReference>
<evidence type="ECO:0000256" key="3">
    <source>
        <dbReference type="ARBA" id="ARBA00022679"/>
    </source>
</evidence>
<feature type="transmembrane region" description="Helical" evidence="10">
    <location>
        <begin position="80"/>
        <end position="99"/>
    </location>
</feature>
<sequence>MIGLAVLLSYLIGSISFSYVIVRLAKGIDIRQYGSGNAGATNTLRVVGKGPAALVFLLDGVKGMLAVGLGYWLDGSHAAMILSGLAAIVGHNWPIFLGFRGGKGIATTIGVMAVLTFQAALISGIFAIASIALTRYVSLGSLIFVVGLPIMIGWIGYPSPYFTVSLVIALLAIIRHSRNIRALLNGTERRLGSKDRQ</sequence>
<dbReference type="GO" id="GO:0004366">
    <property type="term" value="F:glycerol-3-phosphate O-acyltransferase activity"/>
    <property type="evidence" value="ECO:0007669"/>
    <property type="project" value="UniProtKB-EC"/>
</dbReference>
<keyword evidence="6 10" id="KW-0443">Lipid metabolism</keyword>
<proteinExistence type="inferred from homology"/>
<name>A0ABT8IN76_9BACL</name>
<reference evidence="11" key="1">
    <citation type="submission" date="2022-08" db="EMBL/GenBank/DDBJ databases">
        <title>Polycladomyces zharkentsis sp. nov., a novel thermophilic CMC and starch-degrading bacterium isolated from a geothermal spring in Kazakhstan.</title>
        <authorList>
            <person name="Mashzhan A."/>
            <person name="Kistaubaeva A."/>
            <person name="Javier-Lopez R."/>
            <person name="Birkeland N.-K."/>
        </authorList>
    </citation>
    <scope>NUCLEOTIDE SEQUENCE</scope>
    <source>
        <strain evidence="11">KSR 13</strain>
    </source>
</reference>
<protein>
    <recommendedName>
        <fullName evidence="10">Glycerol-3-phosphate acyltransferase</fullName>
    </recommendedName>
    <alternativeName>
        <fullName evidence="10">Acyl-PO4 G3P acyltransferase</fullName>
    </alternativeName>
    <alternativeName>
        <fullName evidence="10">Acyl-phosphate--glycerol-3-phosphate acyltransferase</fullName>
    </alternativeName>
    <alternativeName>
        <fullName evidence="10">G3P acyltransferase</fullName>
        <shortName evidence="10">GPAT</shortName>
        <ecNumber evidence="10">2.3.1.275</ecNumber>
    </alternativeName>
    <alternativeName>
        <fullName evidence="10">Lysophosphatidic acid synthase</fullName>
        <shortName evidence="10">LPA synthase</shortName>
    </alternativeName>
</protein>
<keyword evidence="8 10" id="KW-0594">Phospholipid biosynthesis</keyword>
<comment type="subcellular location">
    <subcellularLocation>
        <location evidence="10">Cell membrane</location>
        <topology evidence="10">Multi-pass membrane protein</topology>
    </subcellularLocation>
</comment>
<gene>
    <name evidence="10 11" type="primary">plsY</name>
    <name evidence="11" type="ORF">NWF35_09890</name>
</gene>
<keyword evidence="11" id="KW-0012">Acyltransferase</keyword>
<evidence type="ECO:0000256" key="1">
    <source>
        <dbReference type="ARBA" id="ARBA00022475"/>
    </source>
</evidence>
<feature type="transmembrane region" description="Helical" evidence="10">
    <location>
        <begin position="136"/>
        <end position="155"/>
    </location>
</feature>
<feature type="transmembrane region" description="Helical" evidence="10">
    <location>
        <begin position="51"/>
        <end position="73"/>
    </location>
</feature>
<evidence type="ECO:0000256" key="8">
    <source>
        <dbReference type="ARBA" id="ARBA00023209"/>
    </source>
</evidence>
<dbReference type="HAMAP" id="MF_01043">
    <property type="entry name" value="PlsY"/>
    <property type="match status" value="1"/>
</dbReference>
<evidence type="ECO:0000256" key="6">
    <source>
        <dbReference type="ARBA" id="ARBA00023098"/>
    </source>
</evidence>
<evidence type="ECO:0000256" key="5">
    <source>
        <dbReference type="ARBA" id="ARBA00022989"/>
    </source>
</evidence>
<comment type="pathway">
    <text evidence="10">Lipid metabolism; phospholipid metabolism.</text>
</comment>
<feature type="transmembrane region" description="Helical" evidence="10">
    <location>
        <begin position="105"/>
        <end position="129"/>
    </location>
</feature>
<evidence type="ECO:0000313" key="12">
    <source>
        <dbReference type="Proteomes" id="UP001174196"/>
    </source>
</evidence>
<dbReference type="PANTHER" id="PTHR30309">
    <property type="entry name" value="INNER MEMBRANE PROTEIN YGIH"/>
    <property type="match status" value="1"/>
</dbReference>
<keyword evidence="7 10" id="KW-0472">Membrane</keyword>
<evidence type="ECO:0000256" key="4">
    <source>
        <dbReference type="ARBA" id="ARBA00022692"/>
    </source>
</evidence>
<dbReference type="SMART" id="SM01207">
    <property type="entry name" value="G3P_acyltransf"/>
    <property type="match status" value="1"/>
</dbReference>
<keyword evidence="2 10" id="KW-0444">Lipid biosynthesis</keyword>
<comment type="catalytic activity">
    <reaction evidence="10">
        <text>an acyl phosphate + sn-glycerol 3-phosphate = a 1-acyl-sn-glycero-3-phosphate + phosphate</text>
        <dbReference type="Rhea" id="RHEA:34075"/>
        <dbReference type="ChEBI" id="CHEBI:43474"/>
        <dbReference type="ChEBI" id="CHEBI:57597"/>
        <dbReference type="ChEBI" id="CHEBI:57970"/>
        <dbReference type="ChEBI" id="CHEBI:59918"/>
        <dbReference type="EC" id="2.3.1.275"/>
    </reaction>
</comment>
<keyword evidence="5 10" id="KW-1133">Transmembrane helix</keyword>
<dbReference type="InterPro" id="IPR003811">
    <property type="entry name" value="G3P_acylTferase_PlsY"/>
</dbReference>
<evidence type="ECO:0000313" key="11">
    <source>
        <dbReference type="EMBL" id="MDN4594208.1"/>
    </source>
</evidence>
<comment type="function">
    <text evidence="10">Catalyzes the transfer of an acyl group from acyl-phosphate (acyl-PO(4)) to glycerol-3-phosphate (G3P) to form lysophosphatidic acid (LPA). This enzyme utilizes acyl-phosphate as fatty acyl donor, but not acyl-CoA or acyl-ACP.</text>
</comment>
<keyword evidence="3 10" id="KW-0808">Transferase</keyword>
<accession>A0ABT8IN76</accession>
<dbReference type="NCBIfam" id="TIGR00023">
    <property type="entry name" value="glycerol-3-phosphate 1-O-acyltransferase PlsY"/>
    <property type="match status" value="1"/>
</dbReference>
<evidence type="ECO:0000256" key="2">
    <source>
        <dbReference type="ARBA" id="ARBA00022516"/>
    </source>
</evidence>
<dbReference type="Proteomes" id="UP001174196">
    <property type="component" value="Unassembled WGS sequence"/>
</dbReference>
<comment type="similarity">
    <text evidence="10">Belongs to the PlsY family.</text>
</comment>
<keyword evidence="9 10" id="KW-1208">Phospholipid metabolism</keyword>
<evidence type="ECO:0000256" key="10">
    <source>
        <dbReference type="HAMAP-Rule" id="MF_01043"/>
    </source>
</evidence>
<organism evidence="11 12">
    <name type="scientific">Polycladomyces subterraneus</name>
    <dbReference type="NCBI Taxonomy" id="1016997"/>
    <lineage>
        <taxon>Bacteria</taxon>
        <taxon>Bacillati</taxon>
        <taxon>Bacillota</taxon>
        <taxon>Bacilli</taxon>
        <taxon>Bacillales</taxon>
        <taxon>Thermoactinomycetaceae</taxon>
        <taxon>Polycladomyces</taxon>
    </lineage>
</organism>
<comment type="subunit">
    <text evidence="10">Probably interacts with PlsX.</text>
</comment>
<comment type="caution">
    <text evidence="11">The sequence shown here is derived from an EMBL/GenBank/DDBJ whole genome shotgun (WGS) entry which is preliminary data.</text>
</comment>
<evidence type="ECO:0000256" key="9">
    <source>
        <dbReference type="ARBA" id="ARBA00023264"/>
    </source>
</evidence>
<evidence type="ECO:0000256" key="7">
    <source>
        <dbReference type="ARBA" id="ARBA00023136"/>
    </source>
</evidence>
<keyword evidence="12" id="KW-1185">Reference proteome</keyword>
<dbReference type="Pfam" id="PF02660">
    <property type="entry name" value="G3P_acyltransf"/>
    <property type="match status" value="1"/>
</dbReference>
<dbReference type="PANTHER" id="PTHR30309:SF0">
    <property type="entry name" value="GLYCEROL-3-PHOSPHATE ACYLTRANSFERASE-RELATED"/>
    <property type="match status" value="1"/>
</dbReference>
<dbReference type="EC" id="2.3.1.275" evidence="10"/>